<dbReference type="RefSeq" id="WP_189302263.1">
    <property type="nucleotide sequence ID" value="NZ_BMRP01000014.1"/>
</dbReference>
<organism evidence="2 3">
    <name type="scientific">Streptomyces albospinus</name>
    <dbReference type="NCBI Taxonomy" id="285515"/>
    <lineage>
        <taxon>Bacteria</taxon>
        <taxon>Bacillati</taxon>
        <taxon>Actinomycetota</taxon>
        <taxon>Actinomycetes</taxon>
        <taxon>Kitasatosporales</taxon>
        <taxon>Streptomycetaceae</taxon>
        <taxon>Streptomyces</taxon>
    </lineage>
</organism>
<sequence length="81" mass="8661">MKGLPAVHPAPEAVAIEFGLGGTRNHTSEFRCGLMPRASATSSLRHIREEQPPGRPASGRLLVPGGSLVIELRNNQPILEL</sequence>
<feature type="region of interest" description="Disordered" evidence="1">
    <location>
        <begin position="41"/>
        <end position="60"/>
    </location>
</feature>
<accession>A0ABQ2VAX3</accession>
<evidence type="ECO:0000256" key="1">
    <source>
        <dbReference type="SAM" id="MobiDB-lite"/>
    </source>
</evidence>
<name>A0ABQ2VAX3_9ACTN</name>
<reference evidence="3" key="1">
    <citation type="journal article" date="2019" name="Int. J. Syst. Evol. Microbiol.">
        <title>The Global Catalogue of Microorganisms (GCM) 10K type strain sequencing project: providing services to taxonomists for standard genome sequencing and annotation.</title>
        <authorList>
            <consortium name="The Broad Institute Genomics Platform"/>
            <consortium name="The Broad Institute Genome Sequencing Center for Infectious Disease"/>
            <person name="Wu L."/>
            <person name="Ma J."/>
        </authorList>
    </citation>
    <scope>NUCLEOTIDE SEQUENCE [LARGE SCALE GENOMIC DNA]</scope>
    <source>
        <strain evidence="3">JCM 3399</strain>
    </source>
</reference>
<protein>
    <submittedName>
        <fullName evidence="2">Uncharacterized protein</fullName>
    </submittedName>
</protein>
<gene>
    <name evidence="2" type="ORF">GCM10010211_42690</name>
</gene>
<evidence type="ECO:0000313" key="3">
    <source>
        <dbReference type="Proteomes" id="UP000654471"/>
    </source>
</evidence>
<dbReference type="Proteomes" id="UP000654471">
    <property type="component" value="Unassembled WGS sequence"/>
</dbReference>
<keyword evidence="3" id="KW-1185">Reference proteome</keyword>
<evidence type="ECO:0000313" key="2">
    <source>
        <dbReference type="EMBL" id="GGU72203.1"/>
    </source>
</evidence>
<proteinExistence type="predicted"/>
<comment type="caution">
    <text evidence="2">The sequence shown here is derived from an EMBL/GenBank/DDBJ whole genome shotgun (WGS) entry which is preliminary data.</text>
</comment>
<dbReference type="EMBL" id="BMRP01000014">
    <property type="protein sequence ID" value="GGU72203.1"/>
    <property type="molecule type" value="Genomic_DNA"/>
</dbReference>